<dbReference type="AlphaFoldDB" id="A0A8M1KHR6"/>
<gene>
    <name evidence="6" type="primary">LOC105894229</name>
</gene>
<evidence type="ECO:0000256" key="3">
    <source>
        <dbReference type="SAM" id="MobiDB-lite"/>
    </source>
</evidence>
<dbReference type="GO" id="GO:0005930">
    <property type="term" value="C:axoneme"/>
    <property type="evidence" value="ECO:0007669"/>
    <property type="project" value="TreeGrafter"/>
</dbReference>
<protein>
    <submittedName>
        <fullName evidence="6">Coiled-coil domain-containing protein 63-like</fullName>
    </submittedName>
</protein>
<evidence type="ECO:0000259" key="4">
    <source>
        <dbReference type="Pfam" id="PF21773"/>
    </source>
</evidence>
<dbReference type="InterPro" id="IPR049258">
    <property type="entry name" value="ODAD1_CC"/>
</dbReference>
<proteinExistence type="predicted"/>
<evidence type="ECO:0000256" key="1">
    <source>
        <dbReference type="ARBA" id="ARBA00023054"/>
    </source>
</evidence>
<feature type="region of interest" description="Disordered" evidence="3">
    <location>
        <begin position="254"/>
        <end position="281"/>
    </location>
</feature>
<feature type="coiled-coil region" evidence="2">
    <location>
        <begin position="52"/>
        <end position="79"/>
    </location>
</feature>
<dbReference type="GO" id="GO:0003341">
    <property type="term" value="P:cilium movement"/>
    <property type="evidence" value="ECO:0007669"/>
    <property type="project" value="TreeGrafter"/>
</dbReference>
<name>A0A8M1KHR6_CLUHA</name>
<feature type="compositionally biased region" description="Basic and acidic residues" evidence="3">
    <location>
        <begin position="266"/>
        <end position="281"/>
    </location>
</feature>
<reference evidence="6" key="1">
    <citation type="submission" date="2025-08" db="UniProtKB">
        <authorList>
            <consortium name="RefSeq"/>
        </authorList>
    </citation>
    <scope>IDENTIFICATION</scope>
</reference>
<dbReference type="PANTHER" id="PTHR21694">
    <property type="entry name" value="COILED-COIL DOMAIN-CONTAINING PROTEIN 63"/>
    <property type="match status" value="1"/>
</dbReference>
<accession>A0A8M1KHR6</accession>
<evidence type="ECO:0000313" key="5">
    <source>
        <dbReference type="Proteomes" id="UP000515152"/>
    </source>
</evidence>
<keyword evidence="1 2" id="KW-0175">Coiled coil</keyword>
<dbReference type="PANTHER" id="PTHR21694:SF35">
    <property type="entry name" value="OUTER DYNEIN ARM-DOCKING COMPLEX SUBUNIT 1"/>
    <property type="match status" value="1"/>
</dbReference>
<dbReference type="Pfam" id="PF21773">
    <property type="entry name" value="ODAD1_CC"/>
    <property type="match status" value="1"/>
</dbReference>
<feature type="region of interest" description="Disordered" evidence="3">
    <location>
        <begin position="513"/>
        <end position="533"/>
    </location>
</feature>
<feature type="coiled-coil region" evidence="2">
    <location>
        <begin position="104"/>
        <end position="131"/>
    </location>
</feature>
<dbReference type="GeneID" id="105894229"/>
<evidence type="ECO:0000313" key="6">
    <source>
        <dbReference type="RefSeq" id="XP_042563616.1"/>
    </source>
</evidence>
<organism evidence="5 6">
    <name type="scientific">Clupea harengus</name>
    <name type="common">Atlantic herring</name>
    <dbReference type="NCBI Taxonomy" id="7950"/>
    <lineage>
        <taxon>Eukaryota</taxon>
        <taxon>Metazoa</taxon>
        <taxon>Chordata</taxon>
        <taxon>Craniata</taxon>
        <taxon>Vertebrata</taxon>
        <taxon>Euteleostomi</taxon>
        <taxon>Actinopterygii</taxon>
        <taxon>Neopterygii</taxon>
        <taxon>Teleostei</taxon>
        <taxon>Clupei</taxon>
        <taxon>Clupeiformes</taxon>
        <taxon>Clupeoidei</taxon>
        <taxon>Clupeidae</taxon>
        <taxon>Clupea</taxon>
    </lineage>
</organism>
<dbReference type="InterPro" id="IPR051876">
    <property type="entry name" value="ODA-DC/CCD"/>
</dbReference>
<dbReference type="OrthoDB" id="6766775at2759"/>
<dbReference type="Proteomes" id="UP000515152">
    <property type="component" value="Chromosome 4"/>
</dbReference>
<keyword evidence="5" id="KW-1185">Reference proteome</keyword>
<feature type="coiled-coil region" evidence="2">
    <location>
        <begin position="155"/>
        <end position="182"/>
    </location>
</feature>
<feature type="compositionally biased region" description="Polar residues" evidence="3">
    <location>
        <begin position="254"/>
        <end position="265"/>
    </location>
</feature>
<dbReference type="RefSeq" id="XP_042563616.1">
    <property type="nucleotide sequence ID" value="XM_042707682.1"/>
</dbReference>
<evidence type="ECO:0000256" key="2">
    <source>
        <dbReference type="SAM" id="Coils"/>
    </source>
</evidence>
<dbReference type="GO" id="GO:0036158">
    <property type="term" value="P:outer dynein arm assembly"/>
    <property type="evidence" value="ECO:0007669"/>
    <property type="project" value="TreeGrafter"/>
</dbReference>
<sequence length="533" mass="62383">MRRRVSSCSIHSDNSEPDVDVVAQTELNKLQREFRIMVGSRQAYAAESEDMIRRQLRGIQSLQDEHDELQCNLRVIQGRRYQDTDATQDLCHILVFHDSVESQTDREKQTLKSTKQEILRLEKEMEDRRREKLPVISRCSSRVLENKLHQGNIHCNKLMSKNRQLREDLKMLHIERKQFKQVYCKLEKELELIQRNIRDAMNKTSAASDGRLDMQMKAMLLKEKTMKDMVQHNVDIGELQRVISHNDQLKNFMSIKNQERTSQGENQDHPRKQEKEEKKEGIDMEMSFKKMQDVLGDDLEQIVTKFTKVEDWNFSLLKYVNEQNTEAEHMKDHIGQILKEIDHLNAEWQKQQDEHAALIQNITSHQQQTEQQRQAYELRITTINKTLEQLKTGINAVLNKINCDRSAIDEKLGASCDNRESIIMAYVGLVEHRTNEMLTIQSFLDAKDLDKEYSVGATACHLLGQSPLLSQQDLIIRPPAVWDDTDTEECNLTMKERTLSREELYPHALKRMQRRNRVSLGPNSGQRRTLDLP</sequence>
<dbReference type="KEGG" id="char:105894229"/>
<feature type="domain" description="ODAD1 central coiled coil region" evidence="4">
    <location>
        <begin position="141"/>
        <end position="413"/>
    </location>
</feature>